<sequence>MPETVCRGSASVVSGVNAGIDRIDIFKHLSGAPAAHKLHSRLSRKAGQRLGPVPGIRHQRGAKARFDLVNDFNHLAQAALRPVGTDAFLALNGVATEPGSPGHFFAGGAQRLGNFSWGKEPTVRVLDQCHLSLPYLSHFLT</sequence>
<dbReference type="STRING" id="1631249.BQ8794_140329"/>
<accession>A0A1R3V2R3</accession>
<reference evidence="2" key="1">
    <citation type="submission" date="2017-01" db="EMBL/GenBank/DDBJ databases">
        <authorList>
            <person name="Brunel B."/>
        </authorList>
    </citation>
    <scope>NUCLEOTIDE SEQUENCE [LARGE SCALE GENOMIC DNA]</scope>
</reference>
<keyword evidence="2" id="KW-1185">Reference proteome</keyword>
<dbReference type="Proteomes" id="UP000188388">
    <property type="component" value="Unassembled WGS sequence"/>
</dbReference>
<organism evidence="1 2">
    <name type="scientific">Mesorhizobium prunaredense</name>
    <dbReference type="NCBI Taxonomy" id="1631249"/>
    <lineage>
        <taxon>Bacteria</taxon>
        <taxon>Pseudomonadati</taxon>
        <taxon>Pseudomonadota</taxon>
        <taxon>Alphaproteobacteria</taxon>
        <taxon>Hyphomicrobiales</taxon>
        <taxon>Phyllobacteriaceae</taxon>
        <taxon>Mesorhizobium</taxon>
    </lineage>
</organism>
<dbReference type="EMBL" id="FTPD01000006">
    <property type="protein sequence ID" value="SIT54184.1"/>
    <property type="molecule type" value="Genomic_DNA"/>
</dbReference>
<name>A0A1R3V2R3_9HYPH</name>
<proteinExistence type="predicted"/>
<dbReference type="AlphaFoldDB" id="A0A1R3V2R3"/>
<gene>
    <name evidence="1" type="ORF">BQ8794_140329</name>
</gene>
<protein>
    <submittedName>
        <fullName evidence="1">Uncharacterized protein</fullName>
    </submittedName>
</protein>
<evidence type="ECO:0000313" key="1">
    <source>
        <dbReference type="EMBL" id="SIT54184.1"/>
    </source>
</evidence>
<evidence type="ECO:0000313" key="2">
    <source>
        <dbReference type="Proteomes" id="UP000188388"/>
    </source>
</evidence>